<dbReference type="AlphaFoldDB" id="A0A8R1TUZ8"/>
<proteinExistence type="predicted"/>
<sequence>MDVQCNALLTDIAAVRHNEPIVFNVRGKLMFEAFLSSNLSGSEHEFLATYDLLLFYDVQ</sequence>
<dbReference type="EMBL" id="CMVM020000154">
    <property type="status" value="NOT_ANNOTATED_CDS"/>
    <property type="molecule type" value="Genomic_DNA"/>
</dbReference>
<reference evidence="2" key="1">
    <citation type="submission" date="2013-10" db="EMBL/GenBank/DDBJ databases">
        <title>Genome sequencing of Onchocerca volvulus.</title>
        <authorList>
            <person name="Cotton J."/>
            <person name="Tsai J."/>
            <person name="Stanley E."/>
            <person name="Tracey A."/>
            <person name="Holroyd N."/>
            <person name="Lustigman S."/>
            <person name="Berriman M."/>
        </authorList>
    </citation>
    <scope>NUCLEOTIDE SEQUENCE</scope>
</reference>
<dbReference type="Proteomes" id="UP000024404">
    <property type="component" value="Unassembled WGS sequence"/>
</dbReference>
<organism evidence="1 2">
    <name type="scientific">Onchocerca volvulus</name>
    <dbReference type="NCBI Taxonomy" id="6282"/>
    <lineage>
        <taxon>Eukaryota</taxon>
        <taxon>Metazoa</taxon>
        <taxon>Ecdysozoa</taxon>
        <taxon>Nematoda</taxon>
        <taxon>Chromadorea</taxon>
        <taxon>Rhabditida</taxon>
        <taxon>Spirurina</taxon>
        <taxon>Spiruromorpha</taxon>
        <taxon>Filarioidea</taxon>
        <taxon>Onchocercidae</taxon>
        <taxon>Onchocerca</taxon>
    </lineage>
</organism>
<evidence type="ECO:0000313" key="1">
    <source>
        <dbReference type="EnsemblMetazoa" id="OVOC5366.1"/>
    </source>
</evidence>
<name>A0A8R1TUZ8_ONCVO</name>
<accession>A0A8R1TUZ8</accession>
<keyword evidence="2" id="KW-1185">Reference proteome</keyword>
<dbReference type="EnsemblMetazoa" id="OVOC5366.1">
    <property type="protein sequence ID" value="OVOC5366.1"/>
    <property type="gene ID" value="WBGene00242175"/>
</dbReference>
<reference evidence="1" key="2">
    <citation type="submission" date="2022-06" db="UniProtKB">
        <authorList>
            <consortium name="EnsemblMetazoa"/>
        </authorList>
    </citation>
    <scope>IDENTIFICATION</scope>
</reference>
<evidence type="ECO:0000313" key="2">
    <source>
        <dbReference type="Proteomes" id="UP000024404"/>
    </source>
</evidence>
<protein>
    <submittedName>
        <fullName evidence="1">Uncharacterized protein</fullName>
    </submittedName>
</protein>